<dbReference type="STRING" id="4846.A0A367KN08"/>
<evidence type="ECO:0000313" key="1">
    <source>
        <dbReference type="EMBL" id="RCI03613.1"/>
    </source>
</evidence>
<proteinExistence type="predicted"/>
<dbReference type="AlphaFoldDB" id="A0A367KN08"/>
<dbReference type="Proteomes" id="UP000253551">
    <property type="component" value="Unassembled WGS sequence"/>
</dbReference>
<evidence type="ECO:0000313" key="2">
    <source>
        <dbReference type="Proteomes" id="UP000253551"/>
    </source>
</evidence>
<gene>
    <name evidence="1" type="ORF">CU098_012041</name>
</gene>
<reference evidence="1 2" key="1">
    <citation type="journal article" date="2018" name="G3 (Bethesda)">
        <title>Phylogenetic and Phylogenomic Definition of Rhizopus Species.</title>
        <authorList>
            <person name="Gryganskyi A.P."/>
            <person name="Golan J."/>
            <person name="Dolatabadi S."/>
            <person name="Mondo S."/>
            <person name="Robb S."/>
            <person name="Idnurm A."/>
            <person name="Muszewska A."/>
            <person name="Steczkiewicz K."/>
            <person name="Masonjones S."/>
            <person name="Liao H.L."/>
            <person name="Gajdeczka M.T."/>
            <person name="Anike F."/>
            <person name="Vuek A."/>
            <person name="Anishchenko I.M."/>
            <person name="Voigt K."/>
            <person name="de Hoog G.S."/>
            <person name="Smith M.E."/>
            <person name="Heitman J."/>
            <person name="Vilgalys R."/>
            <person name="Stajich J.E."/>
        </authorList>
    </citation>
    <scope>NUCLEOTIDE SEQUENCE [LARGE SCALE GENOMIC DNA]</scope>
    <source>
        <strain evidence="1 2">LSU 92-RS-03</strain>
    </source>
</reference>
<organism evidence="1 2">
    <name type="scientific">Rhizopus stolonifer</name>
    <name type="common">Rhizopus nigricans</name>
    <dbReference type="NCBI Taxonomy" id="4846"/>
    <lineage>
        <taxon>Eukaryota</taxon>
        <taxon>Fungi</taxon>
        <taxon>Fungi incertae sedis</taxon>
        <taxon>Mucoromycota</taxon>
        <taxon>Mucoromycotina</taxon>
        <taxon>Mucoromycetes</taxon>
        <taxon>Mucorales</taxon>
        <taxon>Mucorineae</taxon>
        <taxon>Rhizopodaceae</taxon>
        <taxon>Rhizopus</taxon>
    </lineage>
</organism>
<name>A0A367KN08_RHIST</name>
<dbReference type="Pfam" id="PF08757">
    <property type="entry name" value="CotH"/>
    <property type="match status" value="1"/>
</dbReference>
<protein>
    <recommendedName>
        <fullName evidence="3">Coth-domain-containing protein</fullName>
    </recommendedName>
</protein>
<accession>A0A367KN08</accession>
<dbReference type="EMBL" id="PJQM01000955">
    <property type="protein sequence ID" value="RCI03613.1"/>
    <property type="molecule type" value="Genomic_DNA"/>
</dbReference>
<evidence type="ECO:0008006" key="3">
    <source>
        <dbReference type="Google" id="ProtNLM"/>
    </source>
</evidence>
<comment type="caution">
    <text evidence="1">The sequence shown here is derived from an EMBL/GenBank/DDBJ whole genome shotgun (WGS) entry which is preliminary data.</text>
</comment>
<dbReference type="PANTHER" id="PTHR40050">
    <property type="entry name" value="INNER SPORE COAT PROTEIN H"/>
    <property type="match status" value="1"/>
</dbReference>
<dbReference type="PANTHER" id="PTHR40050:SF1">
    <property type="entry name" value="INNER SPORE COAT PROTEIN H"/>
    <property type="match status" value="1"/>
</dbReference>
<sequence>MSYYCVIRSLTGYNRSIAVLIDQGFRPYLLSLDKADQSRILYSGKAPVALKGYSYAVVDTDTGSIIEREPFTRNPINMDTLNEFYSRTWNTFSISRLPSLFSKLQSINQIDSDLHQYDQIPTLHLFGEETDVNKMHNNISSDIEISLGLTYIGVKDVKNFGHVKVKISGRGTRYSTTKPSYKIKLAKTDNLYGNRAIKLRSLQTDPSFVREKLYYDLLESVGLASIQSSYARVFINNKSYGLFGLQDIPNETWIDNKFHHGSHQNNIVFYGGTCNATLDYLGENESAYQEIKCKPFYDPVYKIKSKGSRSFVKLIDFTRFIDQMSANSTAASWNKYIDIESFIRSVSLEVVLGNADGYLLSAHNFLLYSNPKQHGQFIFIPQDADMSLGRTFTISAVDLLKWFDLKYLIERISFPLFRKIMVVSELRELFLQTTIKIARAVSSASFMNYVDSIAEMISQDVNWDLTIPRNYTGGYPTDIRHMNDAGLFQESLKVALPLDLIKDYYASIIHPVSFKTAIDEPIYNHLTLIGVKQWIKESSNSIMSFSKTL</sequence>
<dbReference type="InterPro" id="IPR014867">
    <property type="entry name" value="Spore_coat_CotH_CotH2/3/7"/>
</dbReference>
<dbReference type="OrthoDB" id="10267127at2759"/>
<keyword evidence="2" id="KW-1185">Reference proteome</keyword>